<proteinExistence type="predicted"/>
<evidence type="ECO:0008006" key="3">
    <source>
        <dbReference type="Google" id="ProtNLM"/>
    </source>
</evidence>
<protein>
    <recommendedName>
        <fullName evidence="3">F-box domain-containing protein</fullName>
    </recommendedName>
</protein>
<dbReference type="EMBL" id="CAJMWV010008724">
    <property type="protein sequence ID" value="CAE6536715.1"/>
    <property type="molecule type" value="Genomic_DNA"/>
</dbReference>
<accession>A0A8H3HRR5</accession>
<dbReference type="SUPFAM" id="SSF52058">
    <property type="entry name" value="L domain-like"/>
    <property type="match status" value="1"/>
</dbReference>
<dbReference type="AlphaFoldDB" id="A0A8H3HRR5"/>
<evidence type="ECO:0000313" key="2">
    <source>
        <dbReference type="Proteomes" id="UP000663831"/>
    </source>
</evidence>
<evidence type="ECO:0000313" key="1">
    <source>
        <dbReference type="EMBL" id="CAE6536715.1"/>
    </source>
</evidence>
<organism evidence="1 2">
    <name type="scientific">Rhizoctonia solani</name>
    <dbReference type="NCBI Taxonomy" id="456999"/>
    <lineage>
        <taxon>Eukaryota</taxon>
        <taxon>Fungi</taxon>
        <taxon>Dikarya</taxon>
        <taxon>Basidiomycota</taxon>
        <taxon>Agaricomycotina</taxon>
        <taxon>Agaricomycetes</taxon>
        <taxon>Cantharellales</taxon>
        <taxon>Ceratobasidiaceae</taxon>
        <taxon>Rhizoctonia</taxon>
    </lineage>
</organism>
<gene>
    <name evidence="1" type="ORF">RDB_LOCUS166288</name>
</gene>
<dbReference type="InterPro" id="IPR032675">
    <property type="entry name" value="LRR_dom_sf"/>
</dbReference>
<name>A0A8H3HRR5_9AGAM</name>
<sequence length="436" mass="49218">MTNGSPASNTINHLPFETLTSIFRLVLLDGPHMRQKQIIAPNILKLISVCPHWRAVLFKNPLFWLSVPVGNRHSSGYVTQLYLKRSRNNPIDVMADFFHPIPNMWPSYELVRNWEGRQDLIDHAPRVRSLSVVSMSVEHVCSLLGSLPVQRLGLLTELSLSSRRGGDTFRRPWISAFSDLVPQLQKLCLHGATTHIFGESGTSYNFSQLRELLLDGHFSDDIAVPDTLLSSSSLQAIEFYGGCSSETNPTVEPVLELAQDVKLLRLHQLVLAKIRWGLGHITRGIWQTELWVLTSQYERLHGLPGLFTVVALSLENDEYGTPCRDVGELLRDLPNLRTLTLCDLILSKPVLSSMTRPSDSTGGDFARLEVLRLYSTQVADYEAFKSLISSHPIRRLEVWGSIEELFSPTVSPSFDQLREQVQEIHVYKRSIHTIGH</sequence>
<dbReference type="Proteomes" id="UP000663831">
    <property type="component" value="Unassembled WGS sequence"/>
</dbReference>
<dbReference type="Gene3D" id="3.80.10.10">
    <property type="entry name" value="Ribonuclease Inhibitor"/>
    <property type="match status" value="1"/>
</dbReference>
<dbReference type="OrthoDB" id="3176989at2759"/>
<reference evidence="1" key="1">
    <citation type="submission" date="2021-01" db="EMBL/GenBank/DDBJ databases">
        <authorList>
            <person name="Kaushik A."/>
        </authorList>
    </citation>
    <scope>NUCLEOTIDE SEQUENCE</scope>
    <source>
        <strain evidence="1">AG3-1AP</strain>
    </source>
</reference>
<comment type="caution">
    <text evidence="1">The sequence shown here is derived from an EMBL/GenBank/DDBJ whole genome shotgun (WGS) entry which is preliminary data.</text>
</comment>